<evidence type="ECO:0000313" key="2">
    <source>
        <dbReference type="EMBL" id="MDY0407734.1"/>
    </source>
</evidence>
<dbReference type="Proteomes" id="UP001275315">
    <property type="component" value="Unassembled WGS sequence"/>
</dbReference>
<feature type="compositionally biased region" description="Basic and acidic residues" evidence="1">
    <location>
        <begin position="7"/>
        <end position="35"/>
    </location>
</feature>
<proteinExistence type="predicted"/>
<sequence length="55" mass="6422">MGVDNDSQERRNSKIDSHDHIVHEHQPAHEIGSNDHIDSKSYAGFWMRFGHIRLI</sequence>
<protein>
    <submittedName>
        <fullName evidence="2">Uncharacterized protein</fullName>
    </submittedName>
</protein>
<reference evidence="2 3" key="1">
    <citation type="submission" date="2023-10" db="EMBL/GenBank/DDBJ databases">
        <title>Virgibacillus soli CC-YMP-6 genome.</title>
        <authorList>
            <person name="Miliotis G."/>
            <person name="Sengupta P."/>
            <person name="Hameed A."/>
            <person name="Chuvochina M."/>
            <person name="Mcdonagh F."/>
            <person name="Simpson A.C."/>
            <person name="Singh N.K."/>
            <person name="Rekha P.D."/>
            <person name="Raman K."/>
            <person name="Hugenholtz P."/>
            <person name="Venkateswaran K."/>
        </authorList>
    </citation>
    <scope>NUCLEOTIDE SEQUENCE [LARGE SCALE GENOMIC DNA]</scope>
    <source>
        <strain evidence="2 3">CC-YMP-6</strain>
    </source>
</reference>
<name>A0ABU5CMZ2_9BACI</name>
<evidence type="ECO:0000256" key="1">
    <source>
        <dbReference type="SAM" id="MobiDB-lite"/>
    </source>
</evidence>
<accession>A0ABU5CMZ2</accession>
<evidence type="ECO:0000313" key="3">
    <source>
        <dbReference type="Proteomes" id="UP001275315"/>
    </source>
</evidence>
<feature type="region of interest" description="Disordered" evidence="1">
    <location>
        <begin position="1"/>
        <end position="35"/>
    </location>
</feature>
<gene>
    <name evidence="2" type="ORF">RWD45_02785</name>
</gene>
<dbReference type="EMBL" id="JAWDIQ010000001">
    <property type="protein sequence ID" value="MDY0407734.1"/>
    <property type="molecule type" value="Genomic_DNA"/>
</dbReference>
<comment type="caution">
    <text evidence="2">The sequence shown here is derived from an EMBL/GenBank/DDBJ whole genome shotgun (WGS) entry which is preliminary data.</text>
</comment>
<dbReference type="RefSeq" id="WP_320378523.1">
    <property type="nucleotide sequence ID" value="NZ_JAWDIQ010000001.1"/>
</dbReference>
<keyword evidence="3" id="KW-1185">Reference proteome</keyword>
<organism evidence="2 3">
    <name type="scientific">Paracerasibacillus soli</name>
    <dbReference type="NCBI Taxonomy" id="480284"/>
    <lineage>
        <taxon>Bacteria</taxon>
        <taxon>Bacillati</taxon>
        <taxon>Bacillota</taxon>
        <taxon>Bacilli</taxon>
        <taxon>Bacillales</taxon>
        <taxon>Bacillaceae</taxon>
        <taxon>Paracerasibacillus</taxon>
    </lineage>
</organism>